<dbReference type="PANTHER" id="PTHR12763">
    <property type="match status" value="1"/>
</dbReference>
<dbReference type="GO" id="GO:0030150">
    <property type="term" value="P:protein import into mitochondrial matrix"/>
    <property type="evidence" value="ECO:0007669"/>
    <property type="project" value="TreeGrafter"/>
</dbReference>
<keyword evidence="2" id="KW-0812">Transmembrane</keyword>
<evidence type="ECO:0000256" key="4">
    <source>
        <dbReference type="ARBA" id="ARBA00022989"/>
    </source>
</evidence>
<dbReference type="GeneID" id="9064066"/>
<dbReference type="AlphaFoldDB" id="C5L5M8"/>
<dbReference type="EMBL" id="GG679436">
    <property type="protein sequence ID" value="EER07962.1"/>
    <property type="molecule type" value="Genomic_DNA"/>
</dbReference>
<evidence type="ECO:0000256" key="1">
    <source>
        <dbReference type="ARBA" id="ARBA00004273"/>
    </source>
</evidence>
<dbReference type="Proteomes" id="UP000007800">
    <property type="component" value="Unassembled WGS sequence"/>
</dbReference>
<dbReference type="Pfam" id="PF03656">
    <property type="entry name" value="Pam16"/>
    <property type="match status" value="1"/>
</dbReference>
<keyword evidence="6" id="KW-0472">Membrane</keyword>
<dbReference type="InParanoid" id="C5L5M8"/>
<keyword evidence="8" id="KW-1185">Reference proteome</keyword>
<dbReference type="FunFam" id="1.10.287.110:FF:000001">
    <property type="entry name" value="Import inner membrane translocase subunit tim14"/>
    <property type="match status" value="1"/>
</dbReference>
<comment type="subcellular location">
    <subcellularLocation>
        <location evidence="1">Mitochondrion inner membrane</location>
    </subcellularLocation>
</comment>
<name>C5L5M8_PERM5</name>
<reference evidence="7 8" key="1">
    <citation type="submission" date="2008-07" db="EMBL/GenBank/DDBJ databases">
        <authorList>
            <person name="El-Sayed N."/>
            <person name="Caler E."/>
            <person name="Inman J."/>
            <person name="Amedeo P."/>
            <person name="Hass B."/>
            <person name="Wortman J."/>
        </authorList>
    </citation>
    <scope>NUCLEOTIDE SEQUENCE [LARGE SCALE GENOMIC DNA]</scope>
    <source>
        <strain evidence="8">ATCC 50983 / TXsc</strain>
    </source>
</reference>
<evidence type="ECO:0000313" key="7">
    <source>
        <dbReference type="EMBL" id="EER07962.1"/>
    </source>
</evidence>
<dbReference type="Gene3D" id="1.10.287.110">
    <property type="entry name" value="DnaJ domain"/>
    <property type="match status" value="1"/>
</dbReference>
<dbReference type="RefSeq" id="XP_002776146.1">
    <property type="nucleotide sequence ID" value="XM_002776100.1"/>
</dbReference>
<evidence type="ECO:0000313" key="8">
    <source>
        <dbReference type="Proteomes" id="UP000007800"/>
    </source>
</evidence>
<gene>
    <name evidence="7" type="ORF">Pmar_PMAR026459</name>
</gene>
<keyword evidence="5" id="KW-0496">Mitochondrion</keyword>
<dbReference type="SUPFAM" id="SSF46565">
    <property type="entry name" value="Chaperone J-domain"/>
    <property type="match status" value="1"/>
</dbReference>
<evidence type="ECO:0000256" key="5">
    <source>
        <dbReference type="ARBA" id="ARBA00023128"/>
    </source>
</evidence>
<dbReference type="FunCoup" id="C5L5M8">
    <property type="interactions" value="128"/>
</dbReference>
<dbReference type="PANTHER" id="PTHR12763:SF28">
    <property type="entry name" value="GEO10507P1-RELATED"/>
    <property type="match status" value="1"/>
</dbReference>
<keyword evidence="4" id="KW-1133">Transmembrane helix</keyword>
<evidence type="ECO:0000256" key="3">
    <source>
        <dbReference type="ARBA" id="ARBA00022792"/>
    </source>
</evidence>
<evidence type="ECO:0000256" key="6">
    <source>
        <dbReference type="ARBA" id="ARBA00023136"/>
    </source>
</evidence>
<dbReference type="GO" id="GO:0001671">
    <property type="term" value="F:ATPase activator activity"/>
    <property type="evidence" value="ECO:0007669"/>
    <property type="project" value="TreeGrafter"/>
</dbReference>
<dbReference type="InterPro" id="IPR036869">
    <property type="entry name" value="J_dom_sf"/>
</dbReference>
<dbReference type="OrthoDB" id="240298at2759"/>
<organism evidence="8">
    <name type="scientific">Perkinsus marinus (strain ATCC 50983 / TXsc)</name>
    <dbReference type="NCBI Taxonomy" id="423536"/>
    <lineage>
        <taxon>Eukaryota</taxon>
        <taxon>Sar</taxon>
        <taxon>Alveolata</taxon>
        <taxon>Perkinsozoa</taxon>
        <taxon>Perkinsea</taxon>
        <taxon>Perkinsida</taxon>
        <taxon>Perkinsidae</taxon>
        <taxon>Perkinsus</taxon>
    </lineage>
</organism>
<proteinExistence type="predicted"/>
<protein>
    <submittedName>
        <fullName evidence="7">Uncharacterized protein</fullName>
    </submittedName>
</protein>
<keyword evidence="3" id="KW-0999">Mitochondrion inner membrane</keyword>
<sequence length="122" mass="13353">MLPLLFGVGVGALAVRQGIRFASAAGMSIPRMSRLFQLSNMRGLEGFEQTMSRSEARKILNLGQTQLSRDNIQKHHRQLLLSNHPDRGGSTYIASKINEAKDFTAKSSTALHSLGPPFNCAE</sequence>
<evidence type="ECO:0000256" key="2">
    <source>
        <dbReference type="ARBA" id="ARBA00022692"/>
    </source>
</evidence>
<dbReference type="GO" id="GO:0001405">
    <property type="term" value="C:PAM complex, Tim23 associated import motor"/>
    <property type="evidence" value="ECO:0007669"/>
    <property type="project" value="TreeGrafter"/>
</dbReference>
<accession>C5L5M8</accession>